<sequence length="66" mass="7338">APTLLRALGQTAPDEESKDRRATPTWDPATVVAFTPWNHWATASGHDWVLTLKSSRQIQTALLLQN</sequence>
<proteinExistence type="predicted"/>
<evidence type="ECO:0000313" key="2">
    <source>
        <dbReference type="EMBL" id="CAH2222656.1"/>
    </source>
</evidence>
<organism evidence="2 3">
    <name type="scientific">Pelobates cultripes</name>
    <name type="common">Western spadefoot toad</name>
    <dbReference type="NCBI Taxonomy" id="61616"/>
    <lineage>
        <taxon>Eukaryota</taxon>
        <taxon>Metazoa</taxon>
        <taxon>Chordata</taxon>
        <taxon>Craniata</taxon>
        <taxon>Vertebrata</taxon>
        <taxon>Euteleostomi</taxon>
        <taxon>Amphibia</taxon>
        <taxon>Batrachia</taxon>
        <taxon>Anura</taxon>
        <taxon>Pelobatoidea</taxon>
        <taxon>Pelobatidae</taxon>
        <taxon>Pelobates</taxon>
    </lineage>
</organism>
<feature type="non-terminal residue" evidence="2">
    <location>
        <position position="66"/>
    </location>
</feature>
<protein>
    <submittedName>
        <fullName evidence="2">Uncharacterized protein</fullName>
    </submittedName>
</protein>
<evidence type="ECO:0000256" key="1">
    <source>
        <dbReference type="SAM" id="MobiDB-lite"/>
    </source>
</evidence>
<feature type="non-terminal residue" evidence="2">
    <location>
        <position position="1"/>
    </location>
</feature>
<dbReference type="EMBL" id="OW240912">
    <property type="protein sequence ID" value="CAH2222656.1"/>
    <property type="molecule type" value="Genomic_DNA"/>
</dbReference>
<dbReference type="AlphaFoldDB" id="A0AAD1R3C3"/>
<reference evidence="2" key="1">
    <citation type="submission" date="2022-03" db="EMBL/GenBank/DDBJ databases">
        <authorList>
            <person name="Alioto T."/>
            <person name="Alioto T."/>
            <person name="Gomez Garrido J."/>
        </authorList>
    </citation>
    <scope>NUCLEOTIDE SEQUENCE</scope>
</reference>
<feature type="region of interest" description="Disordered" evidence="1">
    <location>
        <begin position="1"/>
        <end position="25"/>
    </location>
</feature>
<keyword evidence="3" id="KW-1185">Reference proteome</keyword>
<dbReference type="Proteomes" id="UP001295444">
    <property type="component" value="Chromosome 01"/>
</dbReference>
<gene>
    <name evidence="2" type="ORF">PECUL_23A044141</name>
</gene>
<evidence type="ECO:0000313" key="3">
    <source>
        <dbReference type="Proteomes" id="UP001295444"/>
    </source>
</evidence>
<name>A0AAD1R3C3_PELCU</name>
<accession>A0AAD1R3C3</accession>